<protein>
    <submittedName>
        <fullName evidence="1">Uncharacterized protein</fullName>
    </submittedName>
</protein>
<proteinExistence type="predicted"/>
<keyword evidence="2" id="KW-1185">Reference proteome</keyword>
<evidence type="ECO:0000313" key="1">
    <source>
        <dbReference type="EMBL" id="KAF7842558.1"/>
    </source>
</evidence>
<evidence type="ECO:0000313" key="2">
    <source>
        <dbReference type="Proteomes" id="UP000634136"/>
    </source>
</evidence>
<sequence>MAFHMGDVAHWDISSMRIYSAGRK</sequence>
<dbReference type="EMBL" id="JAAIUW010000002">
    <property type="protein sequence ID" value="KAF7842558.1"/>
    <property type="molecule type" value="Genomic_DNA"/>
</dbReference>
<reference evidence="1" key="1">
    <citation type="submission" date="2020-09" db="EMBL/GenBank/DDBJ databases">
        <title>Genome-Enabled Discovery of Anthraquinone Biosynthesis in Senna tora.</title>
        <authorList>
            <person name="Kang S.-H."/>
            <person name="Pandey R.P."/>
            <person name="Lee C.-M."/>
            <person name="Sim J.-S."/>
            <person name="Jeong J.-T."/>
            <person name="Choi B.-S."/>
            <person name="Jung M."/>
            <person name="Ginzburg D."/>
            <person name="Zhao K."/>
            <person name="Won S.Y."/>
            <person name="Oh T.-J."/>
            <person name="Yu Y."/>
            <person name="Kim N.-H."/>
            <person name="Lee O.R."/>
            <person name="Lee T.-H."/>
            <person name="Bashyal P."/>
            <person name="Kim T.-S."/>
            <person name="Lee W.-H."/>
            <person name="Kawkins C."/>
            <person name="Kim C.-K."/>
            <person name="Kim J.S."/>
            <person name="Ahn B.O."/>
            <person name="Rhee S.Y."/>
            <person name="Sohng J.K."/>
        </authorList>
    </citation>
    <scope>NUCLEOTIDE SEQUENCE</scope>
    <source>
        <tissue evidence="1">Leaf</tissue>
    </source>
</reference>
<accession>A0A834XBW9</accession>
<name>A0A834XBW9_9FABA</name>
<organism evidence="1 2">
    <name type="scientific">Senna tora</name>
    <dbReference type="NCBI Taxonomy" id="362788"/>
    <lineage>
        <taxon>Eukaryota</taxon>
        <taxon>Viridiplantae</taxon>
        <taxon>Streptophyta</taxon>
        <taxon>Embryophyta</taxon>
        <taxon>Tracheophyta</taxon>
        <taxon>Spermatophyta</taxon>
        <taxon>Magnoliopsida</taxon>
        <taxon>eudicotyledons</taxon>
        <taxon>Gunneridae</taxon>
        <taxon>Pentapetalae</taxon>
        <taxon>rosids</taxon>
        <taxon>fabids</taxon>
        <taxon>Fabales</taxon>
        <taxon>Fabaceae</taxon>
        <taxon>Caesalpinioideae</taxon>
        <taxon>Cassia clade</taxon>
        <taxon>Senna</taxon>
    </lineage>
</organism>
<dbReference type="Proteomes" id="UP000634136">
    <property type="component" value="Unassembled WGS sequence"/>
</dbReference>
<gene>
    <name evidence="1" type="ORF">G2W53_004856</name>
</gene>
<dbReference type="AlphaFoldDB" id="A0A834XBW9"/>
<comment type="caution">
    <text evidence="1">The sequence shown here is derived from an EMBL/GenBank/DDBJ whole genome shotgun (WGS) entry which is preliminary data.</text>
</comment>